<dbReference type="InterPro" id="IPR001878">
    <property type="entry name" value="Znf_CCHC"/>
</dbReference>
<dbReference type="InterPro" id="IPR021109">
    <property type="entry name" value="Peptidase_aspartic_dom_sf"/>
</dbReference>
<evidence type="ECO:0000256" key="5">
    <source>
        <dbReference type="ARBA" id="ARBA00022801"/>
    </source>
</evidence>
<dbReference type="PANTHER" id="PTHR37984:SF5">
    <property type="entry name" value="PROTEIN NYNRIN-LIKE"/>
    <property type="match status" value="1"/>
</dbReference>
<dbReference type="Pfam" id="PF00077">
    <property type="entry name" value="RVP"/>
    <property type="match status" value="1"/>
</dbReference>
<evidence type="ECO:0000259" key="9">
    <source>
        <dbReference type="PROSITE" id="PS50175"/>
    </source>
</evidence>
<evidence type="ECO:0000256" key="2">
    <source>
        <dbReference type="ARBA" id="ARBA00022695"/>
    </source>
</evidence>
<dbReference type="PROSITE" id="PS00141">
    <property type="entry name" value="ASP_PROTEASE"/>
    <property type="match status" value="1"/>
</dbReference>
<keyword evidence="5" id="KW-0378">Hydrolase</keyword>
<evidence type="ECO:0000256" key="6">
    <source>
        <dbReference type="PROSITE-ProRule" id="PRU00047"/>
    </source>
</evidence>
<keyword evidence="3" id="KW-0540">Nuclease</keyword>
<dbReference type="PROSITE" id="PS50175">
    <property type="entry name" value="ASP_PROT_RETROV"/>
    <property type="match status" value="1"/>
</dbReference>
<dbReference type="Proteomes" id="UP000823941">
    <property type="component" value="Chromosome 22"/>
</dbReference>
<feature type="domain" description="CCHC-type" evidence="8">
    <location>
        <begin position="215"/>
        <end position="230"/>
    </location>
</feature>
<dbReference type="InterPro" id="IPR001995">
    <property type="entry name" value="Peptidase_A2_cat"/>
</dbReference>
<dbReference type="EMBL" id="JAHIBW010000022">
    <property type="protein sequence ID" value="KAG7299947.1"/>
    <property type="molecule type" value="Genomic_DNA"/>
</dbReference>
<keyword evidence="6" id="KW-0479">Metal-binding</keyword>
<evidence type="ECO:0000256" key="4">
    <source>
        <dbReference type="ARBA" id="ARBA00022759"/>
    </source>
</evidence>
<evidence type="ECO:0000256" key="1">
    <source>
        <dbReference type="ARBA" id="ARBA00022679"/>
    </source>
</evidence>
<dbReference type="InterPro" id="IPR050951">
    <property type="entry name" value="Retrovirus_Pol_polyprotein"/>
</dbReference>
<evidence type="ECO:0000313" key="11">
    <source>
        <dbReference type="Proteomes" id="UP000823941"/>
    </source>
</evidence>
<dbReference type="Gene3D" id="4.10.60.10">
    <property type="entry name" value="Zinc finger, CCHC-type"/>
    <property type="match status" value="1"/>
</dbReference>
<accession>A0ABQ7Q3X5</accession>
<dbReference type="InterPro" id="IPR018061">
    <property type="entry name" value="Retropepsins"/>
</dbReference>
<keyword evidence="2" id="KW-0548">Nucleotidyltransferase</keyword>
<evidence type="ECO:0000259" key="8">
    <source>
        <dbReference type="PROSITE" id="PS50158"/>
    </source>
</evidence>
<dbReference type="SUPFAM" id="SSF57756">
    <property type="entry name" value="Retrovirus zinc finger-like domains"/>
    <property type="match status" value="1"/>
</dbReference>
<organism evidence="10 11">
    <name type="scientific">Plutella xylostella</name>
    <name type="common">Diamondback moth</name>
    <name type="synonym">Plutella maculipennis</name>
    <dbReference type="NCBI Taxonomy" id="51655"/>
    <lineage>
        <taxon>Eukaryota</taxon>
        <taxon>Metazoa</taxon>
        <taxon>Ecdysozoa</taxon>
        <taxon>Arthropoda</taxon>
        <taxon>Hexapoda</taxon>
        <taxon>Insecta</taxon>
        <taxon>Pterygota</taxon>
        <taxon>Neoptera</taxon>
        <taxon>Endopterygota</taxon>
        <taxon>Lepidoptera</taxon>
        <taxon>Glossata</taxon>
        <taxon>Ditrysia</taxon>
        <taxon>Yponomeutoidea</taxon>
        <taxon>Plutellidae</taxon>
        <taxon>Plutella</taxon>
    </lineage>
</organism>
<dbReference type="Gene3D" id="3.10.10.10">
    <property type="entry name" value="HIV Type 1 Reverse Transcriptase, subunit A, domain 1"/>
    <property type="match status" value="1"/>
</dbReference>
<dbReference type="InterPro" id="IPR001969">
    <property type="entry name" value="Aspartic_peptidase_AS"/>
</dbReference>
<protein>
    <submittedName>
        <fullName evidence="10">Uncharacterized protein</fullName>
    </submittedName>
</protein>
<dbReference type="SUPFAM" id="SSF50630">
    <property type="entry name" value="Acid proteases"/>
    <property type="match status" value="1"/>
</dbReference>
<feature type="domain" description="Peptidase A2" evidence="9">
    <location>
        <begin position="347"/>
        <end position="384"/>
    </location>
</feature>
<keyword evidence="1" id="KW-0808">Transferase</keyword>
<dbReference type="Gene3D" id="2.40.70.10">
    <property type="entry name" value="Acid Proteases"/>
    <property type="match status" value="1"/>
</dbReference>
<dbReference type="PROSITE" id="PS50158">
    <property type="entry name" value="ZF_CCHC"/>
    <property type="match status" value="2"/>
</dbReference>
<dbReference type="InterPro" id="IPR036875">
    <property type="entry name" value="Znf_CCHC_sf"/>
</dbReference>
<name>A0ABQ7Q3X5_PLUXY</name>
<dbReference type="CDD" id="cd00303">
    <property type="entry name" value="retropepsin_like"/>
    <property type="match status" value="1"/>
</dbReference>
<proteinExistence type="predicted"/>
<reference evidence="10 11" key="1">
    <citation type="submission" date="2021-06" db="EMBL/GenBank/DDBJ databases">
        <title>A haploid diamondback moth (Plutella xylostella L.) genome assembly resolves 31 chromosomes and identifies a diamide resistance mutation.</title>
        <authorList>
            <person name="Ward C.M."/>
            <person name="Perry K.D."/>
            <person name="Baker G."/>
            <person name="Powis K."/>
            <person name="Heckel D.G."/>
            <person name="Baxter S.W."/>
        </authorList>
    </citation>
    <scope>NUCLEOTIDE SEQUENCE [LARGE SCALE GENOMIC DNA]</scope>
    <source>
        <strain evidence="10 11">LV</strain>
        <tissue evidence="10">Single pupa</tissue>
    </source>
</reference>
<dbReference type="Pfam" id="PF00098">
    <property type="entry name" value="zf-CCHC"/>
    <property type="match status" value="2"/>
</dbReference>
<evidence type="ECO:0000256" key="7">
    <source>
        <dbReference type="SAM" id="MobiDB-lite"/>
    </source>
</evidence>
<feature type="domain" description="CCHC-type" evidence="8">
    <location>
        <begin position="237"/>
        <end position="251"/>
    </location>
</feature>
<dbReference type="PANTHER" id="PTHR37984">
    <property type="entry name" value="PROTEIN CBG26694"/>
    <property type="match status" value="1"/>
</dbReference>
<evidence type="ECO:0000313" key="10">
    <source>
        <dbReference type="EMBL" id="KAG7299947.1"/>
    </source>
</evidence>
<gene>
    <name evidence="10" type="ORF">JYU34_016973</name>
</gene>
<keyword evidence="11" id="KW-1185">Reference proteome</keyword>
<dbReference type="SMART" id="SM00343">
    <property type="entry name" value="ZnF_C2HC"/>
    <property type="match status" value="2"/>
</dbReference>
<keyword evidence="4" id="KW-0255">Endonuclease</keyword>
<feature type="region of interest" description="Disordered" evidence="7">
    <location>
        <begin position="184"/>
        <end position="209"/>
    </location>
</feature>
<comment type="caution">
    <text evidence="10">The sequence shown here is derived from an EMBL/GenBank/DDBJ whole genome shotgun (WGS) entry which is preliminary data.</text>
</comment>
<sequence>MTGRERTTTTTTTTDPTATYLDGMLSLNKFDGEDDTYSSTKWAEDIEDNSEIFSWTPQQKLIIARRSLSGTAALWLKTEKVFKTFEELKTALQKEFPDSINTKEMHELMSARKKQPSETYHQYMLVMKEMGKRAKFPDYVSIQYIIEGIKDAEVNKTILYGSTTYPVLKEKLKLYEQMKEKAATAAASSRETTTSERTRRQPAAVQPSQRSPAIRCFNCGEMNHASRECPYKNRGMKCFKCNEFGHISSACGHSTWHQTQPNFRRRESQFPAQVGQVGSTGGERPERHLAASQDIRKRAMFTKEADMTLTDLTDEDQRLQFQDVNKQAWKSNDNKPTKKLKINDEWFEVLIDTGAEVNLMTEDAYKKIGSPELTCEKLLLCGLGLVNIQSRGKVLINVSMDGQYYSVTFHVMPNESMPYDVIIGQEFLKDVTLVMNEGSVFFCSKGEEWLGKIMCVSSVIDTIGCHEYEQELLDIVDQYNPKQIKDVPLQLKIVLKDDIPVSQRPRRLSLAEQKLVEQQVTEWLQDGIIQLLMRKRVSKDLKKY</sequence>
<evidence type="ECO:0000256" key="3">
    <source>
        <dbReference type="ARBA" id="ARBA00022722"/>
    </source>
</evidence>
<keyword evidence="6" id="KW-0863">Zinc-finger</keyword>
<keyword evidence="6" id="KW-0862">Zinc</keyword>